<comment type="caution">
    <text evidence="2">The sequence shown here is derived from an EMBL/GenBank/DDBJ whole genome shotgun (WGS) entry which is preliminary data.</text>
</comment>
<evidence type="ECO:0000256" key="1">
    <source>
        <dbReference type="SAM" id="MobiDB-lite"/>
    </source>
</evidence>
<dbReference type="InterPro" id="IPR009003">
    <property type="entry name" value="Peptidase_S1_PA"/>
</dbReference>
<feature type="region of interest" description="Disordered" evidence="1">
    <location>
        <begin position="1"/>
        <end position="38"/>
    </location>
</feature>
<proteinExistence type="predicted"/>
<name>A0ABY6U6L6_BIOOC</name>
<feature type="region of interest" description="Disordered" evidence="1">
    <location>
        <begin position="125"/>
        <end position="149"/>
    </location>
</feature>
<dbReference type="SUPFAM" id="SSF50494">
    <property type="entry name" value="Trypsin-like serine proteases"/>
    <property type="match status" value="1"/>
</dbReference>
<reference evidence="2 3" key="1">
    <citation type="submission" date="2019-06" db="EMBL/GenBank/DDBJ databases">
        <authorList>
            <person name="Broberg M."/>
        </authorList>
    </citation>
    <scope>NUCLEOTIDE SEQUENCE [LARGE SCALE GENOMIC DNA]</scope>
</reference>
<accession>A0ABY6U6L6</accession>
<feature type="compositionally biased region" description="Low complexity" evidence="1">
    <location>
        <begin position="131"/>
        <end position="140"/>
    </location>
</feature>
<gene>
    <name evidence="2" type="ORF">CLO192961_LOCUS174736</name>
</gene>
<evidence type="ECO:0000313" key="2">
    <source>
        <dbReference type="EMBL" id="VUC25747.1"/>
    </source>
</evidence>
<feature type="compositionally biased region" description="Polar residues" evidence="1">
    <location>
        <begin position="1"/>
        <end position="12"/>
    </location>
</feature>
<keyword evidence="3" id="KW-1185">Reference proteome</keyword>
<dbReference type="EMBL" id="CABFNS010000739">
    <property type="protein sequence ID" value="VUC25747.1"/>
    <property type="molecule type" value="Genomic_DNA"/>
</dbReference>
<organism evidence="2 3">
    <name type="scientific">Bionectria ochroleuca</name>
    <name type="common">Gliocladium roseum</name>
    <dbReference type="NCBI Taxonomy" id="29856"/>
    <lineage>
        <taxon>Eukaryota</taxon>
        <taxon>Fungi</taxon>
        <taxon>Dikarya</taxon>
        <taxon>Ascomycota</taxon>
        <taxon>Pezizomycotina</taxon>
        <taxon>Sordariomycetes</taxon>
        <taxon>Hypocreomycetidae</taxon>
        <taxon>Hypocreales</taxon>
        <taxon>Bionectriaceae</taxon>
        <taxon>Clonostachys</taxon>
    </lineage>
</organism>
<protein>
    <submittedName>
        <fullName evidence="2">Uncharacterized protein</fullName>
    </submittedName>
</protein>
<evidence type="ECO:0000313" key="3">
    <source>
        <dbReference type="Proteomes" id="UP000766486"/>
    </source>
</evidence>
<sequence>MAQVVSRGSSVAGTPPVGTAHDPHTAPASYTHYQSAHSSIENQQEIQSRQSLSDQDLHRIQEHLLNRPCPLSYFPSRVVTFPPAPPRPASLSPEPLDDTLVSDLVPVASATAASSPREAAHLLIPAPPPASSTASMSISSTKHRVGMPPVRPLPLKNSYDMSGICSPDVLDELYHEVADILAGHNIRRPEFKEPTDPWDDGSDSSICLVYRSIPDVPGSDRLTLLITAHWTDSSAEGWELAVQDIKPLVADHLSRPDVDVEMIATYLTTPRQIGPVGHYPLVEDNWDAISYEIEEALQSHAASRDTMTAIAIFRMGYREKIEDNPITVYVSVSHECPEASWPPIIEDINKILEPFSLELFFEHNYWKLNAFELVPPRSAKRFQDEFVHRPYQERPDLGADIGAARYLEYEGRNRSPLMGTLGCYVDVRTKKGERKTMALTNYHVCRPCVPGYTLERKGDAYVDSGYYAEGDYENDLGDGHEVKSGKPPTGSILRGLDRSGIVTSKHRRYLLPMEHPSRVRHNIRVAESQAAFESHPNDERMRFEVERDLQTFKRAFDQQANILGHVWAASGYDHRSSNEPVTFLDWALIEVVPNRQGKNVLPDDSIWKASLAPRSCRPDYKGMDHLKMYRDDTTLSTLKDGTRVFKYGATTGPTIGLYSGLKTRNGIPMVNGNPSRKDRVQITKSTEAHVVQRNGNHQFSAPGDSGAMVYDQEGHALGLVFSKLCPSVDQKGDYLTWVIPIDQIFEDIKKTCGITDIQISPVVGSLPN</sequence>
<dbReference type="Proteomes" id="UP000766486">
    <property type="component" value="Unassembled WGS sequence"/>
</dbReference>